<dbReference type="InterPro" id="IPR005312">
    <property type="entry name" value="DUF1759"/>
</dbReference>
<keyword evidence="1" id="KW-0175">Coiled coil</keyword>
<name>A0A6S7HG34_PARCT</name>
<protein>
    <submittedName>
        <fullName evidence="3">Uncharacterized protein</fullName>
    </submittedName>
</protein>
<dbReference type="Pfam" id="PF03564">
    <property type="entry name" value="DUF1759"/>
    <property type="match status" value="1"/>
</dbReference>
<evidence type="ECO:0000256" key="1">
    <source>
        <dbReference type="SAM" id="Coils"/>
    </source>
</evidence>
<gene>
    <name evidence="3" type="ORF">PACLA_8A014085</name>
</gene>
<dbReference type="EMBL" id="CACRXK020004577">
    <property type="protein sequence ID" value="CAB4003249.1"/>
    <property type="molecule type" value="Genomic_DNA"/>
</dbReference>
<evidence type="ECO:0000256" key="2">
    <source>
        <dbReference type="SAM" id="MobiDB-lite"/>
    </source>
</evidence>
<feature type="region of interest" description="Disordered" evidence="2">
    <location>
        <begin position="243"/>
        <end position="266"/>
    </location>
</feature>
<evidence type="ECO:0000313" key="4">
    <source>
        <dbReference type="Proteomes" id="UP001152795"/>
    </source>
</evidence>
<feature type="coiled-coil region" evidence="1">
    <location>
        <begin position="143"/>
        <end position="183"/>
    </location>
</feature>
<evidence type="ECO:0000313" key="3">
    <source>
        <dbReference type="EMBL" id="CAB4003249.1"/>
    </source>
</evidence>
<keyword evidence="4" id="KW-1185">Reference proteome</keyword>
<dbReference type="PANTHER" id="PTHR47331">
    <property type="entry name" value="PHD-TYPE DOMAIN-CONTAINING PROTEIN"/>
    <property type="match status" value="1"/>
</dbReference>
<reference evidence="3" key="1">
    <citation type="submission" date="2020-04" db="EMBL/GenBank/DDBJ databases">
        <authorList>
            <person name="Alioto T."/>
            <person name="Alioto T."/>
            <person name="Gomez Garrido J."/>
        </authorList>
    </citation>
    <scope>NUCLEOTIDE SEQUENCE</scope>
    <source>
        <strain evidence="3">A484AB</strain>
    </source>
</reference>
<dbReference type="OrthoDB" id="5981750at2759"/>
<sequence>MKQDRTSAKRALTKKHNEIKQLILDPSNASEISKKMLHLETAIAKFSNAHKLLRQNLHDEDDIQESNDYFNTEMDRITDLKQNVNECNERLILVSDIHDVRPEDSVSSVGLRQKSHARNISQRSMAGSNISGASTSSSISLSKAKAAAKKARLQAQAASFRKKRSLQEEQFHLQRLAEELELETQLAMATAEENAYVEAEKMETTILQQMSDKPTRMGSSQREYDVRIQSDARNVVESPNVNECERVDTSPDQTSSNEVRKRNADVVPDKNLEATRKQRDDDNAQFERFLQTQEQSANALMLPKPEVPVFSGDPIDYQTFIRAFENLIETNTDSNSARLYYLIQYTQGDVKELMKSCLSMKSEEGYAEARRLLKRRYDQDYKIAASYVDRVTTGPMIKSENAAALQRFSILLTSCKNMLRTIGYSSKQDNPDSFRKIIERLPYGMRKNWRDVVDKITEKESREITIDDIAAFVEAKARASSHPIFGNL</sequence>
<organism evidence="3 4">
    <name type="scientific">Paramuricea clavata</name>
    <name type="common">Red gorgonian</name>
    <name type="synonym">Violescent sea-whip</name>
    <dbReference type="NCBI Taxonomy" id="317549"/>
    <lineage>
        <taxon>Eukaryota</taxon>
        <taxon>Metazoa</taxon>
        <taxon>Cnidaria</taxon>
        <taxon>Anthozoa</taxon>
        <taxon>Octocorallia</taxon>
        <taxon>Malacalcyonacea</taxon>
        <taxon>Plexauridae</taxon>
        <taxon>Paramuricea</taxon>
    </lineage>
</organism>
<accession>A0A6S7HG34</accession>
<dbReference type="Proteomes" id="UP001152795">
    <property type="component" value="Unassembled WGS sequence"/>
</dbReference>
<proteinExistence type="predicted"/>
<dbReference type="AlphaFoldDB" id="A0A6S7HG34"/>
<comment type="caution">
    <text evidence="3">The sequence shown here is derived from an EMBL/GenBank/DDBJ whole genome shotgun (WGS) entry which is preliminary data.</text>
</comment>